<proteinExistence type="predicted"/>
<keyword evidence="3" id="KW-1185">Reference proteome</keyword>
<evidence type="ECO:0000313" key="3">
    <source>
        <dbReference type="Proteomes" id="UP000294325"/>
    </source>
</evidence>
<dbReference type="RefSeq" id="WP_134357978.1">
    <property type="nucleotide sequence ID" value="NZ_CP038033.1"/>
</dbReference>
<dbReference type="OrthoDB" id="9849987at2"/>
<accession>A0A4P7BZJ8</accession>
<feature type="signal peptide" evidence="1">
    <location>
        <begin position="1"/>
        <end position="25"/>
    </location>
</feature>
<dbReference type="Proteomes" id="UP000294325">
    <property type="component" value="Chromosome"/>
</dbReference>
<dbReference type="AlphaFoldDB" id="A0A4P7BZJ8"/>
<evidence type="ECO:0000313" key="2">
    <source>
        <dbReference type="EMBL" id="QBQ54787.1"/>
    </source>
</evidence>
<reference evidence="2 3" key="1">
    <citation type="submission" date="2019-03" db="EMBL/GenBank/DDBJ databases">
        <title>The genome sequence of Nitrosococcus wardiae strain D1FHST reveals the archetypal metabolic capacity of ammonia-oxidizing Gammaproteobacteria.</title>
        <authorList>
            <person name="Wang L."/>
            <person name="Lim C.K."/>
            <person name="Hanson T.E."/>
            <person name="Dang H."/>
            <person name="Klotz M.G."/>
        </authorList>
    </citation>
    <scope>NUCLEOTIDE SEQUENCE [LARGE SCALE GENOMIC DNA]</scope>
    <source>
        <strain evidence="2 3">D1FHS</strain>
    </source>
</reference>
<protein>
    <submittedName>
        <fullName evidence="2">Uncharacterized protein</fullName>
    </submittedName>
</protein>
<dbReference type="EMBL" id="CP038033">
    <property type="protein sequence ID" value="QBQ54787.1"/>
    <property type="molecule type" value="Genomic_DNA"/>
</dbReference>
<evidence type="ECO:0000256" key="1">
    <source>
        <dbReference type="SAM" id="SignalP"/>
    </source>
</evidence>
<organism evidence="2 3">
    <name type="scientific">Nitrosococcus wardiae</name>
    <dbReference type="NCBI Taxonomy" id="1814290"/>
    <lineage>
        <taxon>Bacteria</taxon>
        <taxon>Pseudomonadati</taxon>
        <taxon>Pseudomonadota</taxon>
        <taxon>Gammaproteobacteria</taxon>
        <taxon>Chromatiales</taxon>
        <taxon>Chromatiaceae</taxon>
        <taxon>Nitrosococcus</taxon>
    </lineage>
</organism>
<name>A0A4P7BZJ8_9GAMM</name>
<keyword evidence="1" id="KW-0732">Signal</keyword>
<dbReference type="KEGG" id="nwr:E3U44_09920"/>
<sequence length="106" mass="11637">MMRSRWMTVLPLLWVTMGTSTAVEAQGLNPDPAQNDPLDGQVTIREQDAGVSRIDYTRCVKFCASTFEAASLERNTCIAGCSRIDSSFQEEGILLGPSSEDSFLED</sequence>
<gene>
    <name evidence="2" type="ORF">E3U44_09920</name>
</gene>
<feature type="chain" id="PRO_5020468868" evidence="1">
    <location>
        <begin position="26"/>
        <end position="106"/>
    </location>
</feature>